<dbReference type="Proteomes" id="UP000474296">
    <property type="component" value="Unassembled WGS sequence"/>
</dbReference>
<dbReference type="EMBL" id="JAABOQ010000006">
    <property type="protein sequence ID" value="NER18599.1"/>
    <property type="molecule type" value="Genomic_DNA"/>
</dbReference>
<organism evidence="2 3">
    <name type="scientific">Spongiivirga citrea</name>
    <dbReference type="NCBI Taxonomy" id="1481457"/>
    <lineage>
        <taxon>Bacteria</taxon>
        <taxon>Pseudomonadati</taxon>
        <taxon>Bacteroidota</taxon>
        <taxon>Flavobacteriia</taxon>
        <taxon>Flavobacteriales</taxon>
        <taxon>Flavobacteriaceae</taxon>
        <taxon>Spongiivirga</taxon>
    </lineage>
</organism>
<name>A0A6M0CRV0_9FLAO</name>
<evidence type="ECO:0000313" key="2">
    <source>
        <dbReference type="EMBL" id="NER18599.1"/>
    </source>
</evidence>
<keyword evidence="1" id="KW-1133">Transmembrane helix</keyword>
<evidence type="ECO:0000313" key="3">
    <source>
        <dbReference type="Proteomes" id="UP000474296"/>
    </source>
</evidence>
<proteinExistence type="predicted"/>
<keyword evidence="1" id="KW-0812">Transmembrane</keyword>
<reference evidence="2 3" key="1">
    <citation type="submission" date="2020-01" db="EMBL/GenBank/DDBJ databases">
        <title>Spongiivirga citrea KCTC 32990T.</title>
        <authorList>
            <person name="Wang G."/>
        </authorList>
    </citation>
    <scope>NUCLEOTIDE SEQUENCE [LARGE SCALE GENOMIC DNA]</scope>
    <source>
        <strain evidence="2 3">KCTC 32990</strain>
    </source>
</reference>
<protein>
    <submittedName>
        <fullName evidence="2">Uncharacterized protein</fullName>
    </submittedName>
</protein>
<sequence>MTKKIKYFFLGAFVGLLVGMVFGFLYNSFYTKKSERFEIATIQAFIFRGVGIVIGGSFGLKIGDEEIEEESKHLKYIKSLKNEVCLFCKEDFQFSTQDFGDKKYCSSCSNKIGIDYVSKVKQINILAKGIDDLKRKSAKIKRLNKIELLAEEMLVYDDVALNIIAKKPSEILKSVYEYHEKLDSTN</sequence>
<feature type="transmembrane region" description="Helical" evidence="1">
    <location>
        <begin position="7"/>
        <end position="26"/>
    </location>
</feature>
<dbReference type="AlphaFoldDB" id="A0A6M0CRV0"/>
<keyword evidence="1" id="KW-0472">Membrane</keyword>
<accession>A0A6M0CRV0</accession>
<gene>
    <name evidence="2" type="ORF">GWK10_15370</name>
</gene>
<evidence type="ECO:0000256" key="1">
    <source>
        <dbReference type="SAM" id="Phobius"/>
    </source>
</evidence>
<dbReference type="RefSeq" id="WP_164033279.1">
    <property type="nucleotide sequence ID" value="NZ_JAABOQ010000006.1"/>
</dbReference>
<comment type="caution">
    <text evidence="2">The sequence shown here is derived from an EMBL/GenBank/DDBJ whole genome shotgun (WGS) entry which is preliminary data.</text>
</comment>
<keyword evidence="3" id="KW-1185">Reference proteome</keyword>